<feature type="compositionally biased region" description="Basic and acidic residues" evidence="1">
    <location>
        <begin position="1"/>
        <end position="13"/>
    </location>
</feature>
<dbReference type="Proteomes" id="UP000177001">
    <property type="component" value="Unassembled WGS sequence"/>
</dbReference>
<reference evidence="3 4" key="1">
    <citation type="journal article" date="2016" name="Nat. Commun.">
        <title>Thousands of microbial genomes shed light on interconnected biogeochemical processes in an aquifer system.</title>
        <authorList>
            <person name="Anantharaman K."/>
            <person name="Brown C.T."/>
            <person name="Hug L.A."/>
            <person name="Sharon I."/>
            <person name="Castelle C.J."/>
            <person name="Probst A.J."/>
            <person name="Thomas B.C."/>
            <person name="Singh A."/>
            <person name="Wilkins M.J."/>
            <person name="Karaoz U."/>
            <person name="Brodie E.L."/>
            <person name="Williams K.H."/>
            <person name="Hubbard S.S."/>
            <person name="Banfield J.F."/>
        </authorList>
    </citation>
    <scope>NUCLEOTIDE SEQUENCE [LARGE SCALE GENOMIC DNA]</scope>
</reference>
<dbReference type="Pfam" id="PF08241">
    <property type="entry name" value="Methyltransf_11"/>
    <property type="match status" value="1"/>
</dbReference>
<evidence type="ECO:0000313" key="3">
    <source>
        <dbReference type="EMBL" id="OGI87385.1"/>
    </source>
</evidence>
<evidence type="ECO:0000259" key="2">
    <source>
        <dbReference type="Pfam" id="PF08241"/>
    </source>
</evidence>
<dbReference type="InterPro" id="IPR029063">
    <property type="entry name" value="SAM-dependent_MTases_sf"/>
</dbReference>
<protein>
    <recommendedName>
        <fullName evidence="2">Methyltransferase type 11 domain-containing protein</fullName>
    </recommendedName>
</protein>
<dbReference type="CDD" id="cd02440">
    <property type="entry name" value="AdoMet_MTases"/>
    <property type="match status" value="1"/>
</dbReference>
<gene>
    <name evidence="3" type="ORF">A3A91_02725</name>
</gene>
<dbReference type="EMBL" id="MFUR01000003">
    <property type="protein sequence ID" value="OGI87385.1"/>
    <property type="molecule type" value="Genomic_DNA"/>
</dbReference>
<feature type="region of interest" description="Disordered" evidence="1">
    <location>
        <begin position="1"/>
        <end position="28"/>
    </location>
</feature>
<dbReference type="GO" id="GO:0008757">
    <property type="term" value="F:S-adenosylmethionine-dependent methyltransferase activity"/>
    <property type="evidence" value="ECO:0007669"/>
    <property type="project" value="InterPro"/>
</dbReference>
<dbReference type="Gene3D" id="3.40.50.150">
    <property type="entry name" value="Vaccinia Virus protein VP39"/>
    <property type="match status" value="1"/>
</dbReference>
<dbReference type="PANTHER" id="PTHR43591">
    <property type="entry name" value="METHYLTRANSFERASE"/>
    <property type="match status" value="1"/>
</dbReference>
<comment type="caution">
    <text evidence="3">The sequence shown here is derived from an EMBL/GenBank/DDBJ whole genome shotgun (WGS) entry which is preliminary data.</text>
</comment>
<sequence length="174" mass="20172">MEEEPKKLPREVLKPNTQNSGSWEYSYKNGKDDNLKSDFEHLEEMMLKDRGVDLKKAKVLELGSGNGFFLDYMISQGVDAVGLDIRPRSEGSKSSQVIARIEQLPFADESFDVVYSQQIFDSKVYDQNQTMMFREIFRVLKHGGIYFGALEFLSFQIDGFIRDSNKNWDIYKKL</sequence>
<organism evidence="3 4">
    <name type="scientific">Candidatus Nomurabacteria bacterium RIFCSPLOWO2_01_FULL_36_16</name>
    <dbReference type="NCBI Taxonomy" id="1801767"/>
    <lineage>
        <taxon>Bacteria</taxon>
        <taxon>Candidatus Nomuraibacteriota</taxon>
    </lineage>
</organism>
<feature type="domain" description="Methyltransferase type 11" evidence="2">
    <location>
        <begin position="60"/>
        <end position="147"/>
    </location>
</feature>
<accession>A0A1F6X066</accession>
<name>A0A1F6X066_9BACT</name>
<proteinExistence type="predicted"/>
<dbReference type="AlphaFoldDB" id="A0A1F6X066"/>
<evidence type="ECO:0000256" key="1">
    <source>
        <dbReference type="SAM" id="MobiDB-lite"/>
    </source>
</evidence>
<evidence type="ECO:0000313" key="4">
    <source>
        <dbReference type="Proteomes" id="UP000177001"/>
    </source>
</evidence>
<dbReference type="InterPro" id="IPR013216">
    <property type="entry name" value="Methyltransf_11"/>
</dbReference>
<dbReference type="SUPFAM" id="SSF53335">
    <property type="entry name" value="S-adenosyl-L-methionine-dependent methyltransferases"/>
    <property type="match status" value="1"/>
</dbReference>